<dbReference type="Gene3D" id="1.10.510.10">
    <property type="entry name" value="Transferase(Phosphotransferase) domain 1"/>
    <property type="match status" value="1"/>
</dbReference>
<comment type="similarity">
    <text evidence="1">Belongs to the protein kinase superfamily. STE Ser/Thr protein kinase family. STE20 subfamily.</text>
</comment>
<dbReference type="PANTHER" id="PTHR48014:SF21">
    <property type="entry name" value="SERINE_THREONINE-PROTEIN KINASE FRAY2"/>
    <property type="match status" value="1"/>
</dbReference>
<dbReference type="AlphaFoldDB" id="A0A484B5L8"/>
<proteinExistence type="inferred from homology"/>
<dbReference type="SUPFAM" id="SSF56112">
    <property type="entry name" value="Protein kinase-like (PK-like)"/>
    <property type="match status" value="1"/>
</dbReference>
<dbReference type="GO" id="GO:0043539">
    <property type="term" value="F:protein serine/threonine kinase activator activity"/>
    <property type="evidence" value="ECO:0007669"/>
    <property type="project" value="InterPro"/>
</dbReference>
<dbReference type="OMA" id="NCTVNNR"/>
<sequence>MCSNSLTDYEFTKAFKHGKFCSVYKANCTVNNRVIVVKKYSLEVDDDAELKRLFAEIQCCRQFNHPNINKILNSFIVDSDVYVLHPYMCFGTCELLLKTTFCNGFPETLIALIFKDVLAALLYIHSNDFVHGSVRALHILLDGNKAVLSNFHESRSFIKHGKKKPVLHGISHEKHLNWAAPEVLDQNIHGYTEKSDIYSVGITACELANGIQPYFETQPTLMYTEKIRGNVPSLLDRSTYTMLLDDQGKIPFENATTRRTYDIYSQRVLSDDFHQFVEICLNRNAENRWSAKKLMTHAFFKQCRHASITDYIKKCRSELDTNSIMDDNDDDVGIIASLDGHAQECREDIEWSF</sequence>
<dbReference type="GO" id="GO:0005524">
    <property type="term" value="F:ATP binding"/>
    <property type="evidence" value="ECO:0007669"/>
    <property type="project" value="InterPro"/>
</dbReference>
<accession>A0A484B5L8</accession>
<evidence type="ECO:0000313" key="3">
    <source>
        <dbReference type="EMBL" id="TDG43141.1"/>
    </source>
</evidence>
<dbReference type="Pfam" id="PF00069">
    <property type="entry name" value="Pkinase"/>
    <property type="match status" value="1"/>
</dbReference>
<evidence type="ECO:0000256" key="1">
    <source>
        <dbReference type="ARBA" id="ARBA00008874"/>
    </source>
</evidence>
<dbReference type="InterPro" id="IPR000719">
    <property type="entry name" value="Prot_kinase_dom"/>
</dbReference>
<dbReference type="EMBL" id="LSRL02000174">
    <property type="protein sequence ID" value="TDG43141.1"/>
    <property type="molecule type" value="Genomic_DNA"/>
</dbReference>
<dbReference type="InterPro" id="IPR011009">
    <property type="entry name" value="Kinase-like_dom_sf"/>
</dbReference>
<gene>
    <name evidence="3" type="ORF">AWZ03_010433</name>
</gene>
<dbReference type="GO" id="GO:0004672">
    <property type="term" value="F:protein kinase activity"/>
    <property type="evidence" value="ECO:0007669"/>
    <property type="project" value="InterPro"/>
</dbReference>
<dbReference type="GO" id="GO:0006611">
    <property type="term" value="P:protein export from nucleus"/>
    <property type="evidence" value="ECO:0007669"/>
    <property type="project" value="TreeGrafter"/>
</dbReference>
<dbReference type="GO" id="GO:1902554">
    <property type="term" value="C:serine/threonine protein kinase complex"/>
    <property type="evidence" value="ECO:0007669"/>
    <property type="project" value="TreeGrafter"/>
</dbReference>
<keyword evidence="4" id="KW-1185">Reference proteome</keyword>
<dbReference type="Proteomes" id="UP000295192">
    <property type="component" value="Unassembled WGS sequence"/>
</dbReference>
<dbReference type="OrthoDB" id="840771at2759"/>
<comment type="caution">
    <text evidence="3">The sequence shown here is derived from an EMBL/GenBank/DDBJ whole genome shotgun (WGS) entry which is preliminary data.</text>
</comment>
<dbReference type="PROSITE" id="PS50011">
    <property type="entry name" value="PROTEIN_KINASE_DOM"/>
    <property type="match status" value="1"/>
</dbReference>
<evidence type="ECO:0000313" key="4">
    <source>
        <dbReference type="Proteomes" id="UP000295192"/>
    </source>
</evidence>
<reference evidence="3 4" key="1">
    <citation type="journal article" date="2019" name="J. Hered.">
        <title>An Improved Genome Assembly for Drosophila navojoa, the Basal Species in the mojavensis Cluster.</title>
        <authorList>
            <person name="Vanderlinde T."/>
            <person name="Dupim E.G."/>
            <person name="Nazario-Yepiz N.O."/>
            <person name="Carvalho A.B."/>
        </authorList>
    </citation>
    <scope>NUCLEOTIDE SEQUENCE [LARGE SCALE GENOMIC DNA]</scope>
    <source>
        <strain evidence="3">Navoj_Jal97</strain>
        <tissue evidence="3">Whole organism</tissue>
    </source>
</reference>
<dbReference type="Gene3D" id="3.30.200.20">
    <property type="entry name" value="Phosphorylase Kinase, domain 1"/>
    <property type="match status" value="1"/>
</dbReference>
<name>A0A484B5L8_DRONA</name>
<feature type="domain" description="Protein kinase" evidence="2">
    <location>
        <begin position="9"/>
        <end position="300"/>
    </location>
</feature>
<organism evidence="3 4">
    <name type="scientific">Drosophila navojoa</name>
    <name type="common">Fruit fly</name>
    <dbReference type="NCBI Taxonomy" id="7232"/>
    <lineage>
        <taxon>Eukaryota</taxon>
        <taxon>Metazoa</taxon>
        <taxon>Ecdysozoa</taxon>
        <taxon>Arthropoda</taxon>
        <taxon>Hexapoda</taxon>
        <taxon>Insecta</taxon>
        <taxon>Pterygota</taxon>
        <taxon>Neoptera</taxon>
        <taxon>Endopterygota</taxon>
        <taxon>Diptera</taxon>
        <taxon>Brachycera</taxon>
        <taxon>Muscomorpha</taxon>
        <taxon>Ephydroidea</taxon>
        <taxon>Drosophilidae</taxon>
        <taxon>Drosophila</taxon>
    </lineage>
</organism>
<dbReference type="CDD" id="cd08216">
    <property type="entry name" value="PK_STRAD"/>
    <property type="match status" value="1"/>
</dbReference>
<dbReference type="STRING" id="7232.A0A484B5L8"/>
<dbReference type="PANTHER" id="PTHR48014">
    <property type="entry name" value="SERINE/THREONINE-PROTEIN KINASE FRAY2"/>
    <property type="match status" value="1"/>
</dbReference>
<dbReference type="InterPro" id="IPR047173">
    <property type="entry name" value="STRAD_A/B-like"/>
</dbReference>
<evidence type="ECO:0000259" key="2">
    <source>
        <dbReference type="PROSITE" id="PS50011"/>
    </source>
</evidence>
<protein>
    <recommendedName>
        <fullName evidence="2">Protein kinase domain-containing protein</fullName>
    </recommendedName>
</protein>